<organism evidence="1 2">
    <name type="scientific">Corchorus capsularis</name>
    <name type="common">Jute</name>
    <dbReference type="NCBI Taxonomy" id="210143"/>
    <lineage>
        <taxon>Eukaryota</taxon>
        <taxon>Viridiplantae</taxon>
        <taxon>Streptophyta</taxon>
        <taxon>Embryophyta</taxon>
        <taxon>Tracheophyta</taxon>
        <taxon>Spermatophyta</taxon>
        <taxon>Magnoliopsida</taxon>
        <taxon>eudicotyledons</taxon>
        <taxon>Gunneridae</taxon>
        <taxon>Pentapetalae</taxon>
        <taxon>rosids</taxon>
        <taxon>malvids</taxon>
        <taxon>Malvales</taxon>
        <taxon>Malvaceae</taxon>
        <taxon>Grewioideae</taxon>
        <taxon>Apeibeae</taxon>
        <taxon>Corchorus</taxon>
    </lineage>
</organism>
<dbReference type="AlphaFoldDB" id="A0A1R3GL53"/>
<evidence type="ECO:0000313" key="2">
    <source>
        <dbReference type="Proteomes" id="UP000188268"/>
    </source>
</evidence>
<dbReference type="Gramene" id="OMO58796">
    <property type="protein sequence ID" value="OMO58796"/>
    <property type="gene ID" value="CCACVL1_25352"/>
</dbReference>
<protein>
    <submittedName>
        <fullName evidence="1">Uncharacterized protein</fullName>
    </submittedName>
</protein>
<reference evidence="1 2" key="1">
    <citation type="submission" date="2013-09" db="EMBL/GenBank/DDBJ databases">
        <title>Corchorus capsularis genome sequencing.</title>
        <authorList>
            <person name="Alam M."/>
            <person name="Haque M.S."/>
            <person name="Islam M.S."/>
            <person name="Emdad E.M."/>
            <person name="Islam M.M."/>
            <person name="Ahmed B."/>
            <person name="Halim A."/>
            <person name="Hossen Q.M.M."/>
            <person name="Hossain M.Z."/>
            <person name="Ahmed R."/>
            <person name="Khan M.M."/>
            <person name="Islam R."/>
            <person name="Rashid M.M."/>
            <person name="Khan S.A."/>
            <person name="Rahman M.S."/>
            <person name="Alam M."/>
        </authorList>
    </citation>
    <scope>NUCLEOTIDE SEQUENCE [LARGE SCALE GENOMIC DNA]</scope>
    <source>
        <strain evidence="2">cv. CVL-1</strain>
        <tissue evidence="1">Whole seedling</tissue>
    </source>
</reference>
<accession>A0A1R3GL53</accession>
<dbReference type="Proteomes" id="UP000188268">
    <property type="component" value="Unassembled WGS sequence"/>
</dbReference>
<sequence length="52" mass="5594">MLIVVFKIIAGAQIEAELSGEVEPTIEEGSCDKKVPLKLGFGLISSFFHTEA</sequence>
<evidence type="ECO:0000313" key="1">
    <source>
        <dbReference type="EMBL" id="OMO58796.1"/>
    </source>
</evidence>
<keyword evidence="2" id="KW-1185">Reference proteome</keyword>
<name>A0A1R3GL53_COCAP</name>
<comment type="caution">
    <text evidence="1">The sequence shown here is derived from an EMBL/GenBank/DDBJ whole genome shotgun (WGS) entry which is preliminary data.</text>
</comment>
<dbReference type="EMBL" id="AWWV01014128">
    <property type="protein sequence ID" value="OMO58796.1"/>
    <property type="molecule type" value="Genomic_DNA"/>
</dbReference>
<gene>
    <name evidence="1" type="ORF">CCACVL1_25352</name>
</gene>
<proteinExistence type="predicted"/>